<keyword evidence="5" id="KW-1185">Reference proteome</keyword>
<organism evidence="3 4">
    <name type="scientific">Brucella pecoris</name>
    <dbReference type="NCBI Taxonomy" id="867683"/>
    <lineage>
        <taxon>Bacteria</taxon>
        <taxon>Pseudomonadati</taxon>
        <taxon>Pseudomonadota</taxon>
        <taxon>Alphaproteobacteria</taxon>
        <taxon>Hyphomicrobiales</taxon>
        <taxon>Brucellaceae</taxon>
        <taxon>Brucella/Ochrobactrum group</taxon>
        <taxon>Brucella</taxon>
    </lineage>
</organism>
<evidence type="ECO:0000256" key="1">
    <source>
        <dbReference type="SAM" id="MobiDB-lite"/>
    </source>
</evidence>
<dbReference type="EMBL" id="JACIEX010000004">
    <property type="protein sequence ID" value="MBB4093838.1"/>
    <property type="molecule type" value="Genomic_DNA"/>
</dbReference>
<evidence type="ECO:0000313" key="5">
    <source>
        <dbReference type="Proteomes" id="UP000553980"/>
    </source>
</evidence>
<evidence type="ECO:0000313" key="3">
    <source>
        <dbReference type="EMBL" id="TNV12791.1"/>
    </source>
</evidence>
<feature type="region of interest" description="Disordered" evidence="1">
    <location>
        <begin position="42"/>
        <end position="62"/>
    </location>
</feature>
<comment type="caution">
    <text evidence="3">The sequence shown here is derived from an EMBL/GenBank/DDBJ whole genome shotgun (WGS) entry which is preliminary data.</text>
</comment>
<dbReference type="RefSeq" id="WP_140020498.1">
    <property type="nucleotide sequence ID" value="NZ_JACIEX010000004.1"/>
</dbReference>
<protein>
    <submittedName>
        <fullName evidence="3">Uncharacterized protein</fullName>
    </submittedName>
</protein>
<proteinExistence type="predicted"/>
<evidence type="ECO:0000313" key="4">
    <source>
        <dbReference type="Proteomes" id="UP000313390"/>
    </source>
</evidence>
<accession>A0A5C5CP73</accession>
<reference evidence="3" key="2">
    <citation type="submission" date="2019-06" db="EMBL/GenBank/DDBJ databases">
        <authorList>
            <person name="Hu M."/>
        </authorList>
    </citation>
    <scope>NUCLEOTIDE SEQUENCE</scope>
    <source>
        <strain evidence="3">08RB2639</strain>
    </source>
</reference>
<sequence length="62" mass="6941">MALPAYKLTFEDAVQVHLMLMKGELQSRVAALFDTNGGRISEINTGKRHPGSKDEAIRRFHS</sequence>
<reference evidence="2 5" key="3">
    <citation type="submission" date="2020-08" db="EMBL/GenBank/DDBJ databases">
        <title>Genomic Encyclopedia of Type Strains, Phase IV (KMG-IV): sequencing the most valuable type-strain genomes for metagenomic binning, comparative biology and taxonomic classification.</title>
        <authorList>
            <person name="Goeker M."/>
        </authorList>
    </citation>
    <scope>NUCLEOTIDE SEQUENCE [LARGE SCALE GENOMIC DNA]</scope>
    <source>
        <strain evidence="2 5">DSM 23868</strain>
    </source>
</reference>
<reference evidence="3 4" key="1">
    <citation type="journal article" date="2011" name="Int. J. Syst. Evol. Microbiol.">
        <title>Ochrobactrum pecoris sp. nov., isolated from farm animals.</title>
        <authorList>
            <person name="Kampfer P."/>
            <person name="Huber B."/>
            <person name="Busse H.J."/>
            <person name="Scholz H.C."/>
            <person name="Tomaso H."/>
            <person name="Hotzel H."/>
            <person name="Melzer F."/>
        </authorList>
    </citation>
    <scope>NUCLEOTIDE SEQUENCE [LARGE SCALE GENOMIC DNA]</scope>
    <source>
        <strain evidence="3 4">08RB2639</strain>
    </source>
</reference>
<dbReference type="OrthoDB" id="7869995at2"/>
<dbReference type="Proteomes" id="UP000313390">
    <property type="component" value="Unassembled WGS sequence"/>
</dbReference>
<feature type="compositionally biased region" description="Basic and acidic residues" evidence="1">
    <location>
        <begin position="51"/>
        <end position="62"/>
    </location>
</feature>
<dbReference type="AlphaFoldDB" id="A0A5C5CP73"/>
<gene>
    <name evidence="3" type="ORF">FIB18_09605</name>
    <name evidence="2" type="ORF">GGQ79_002350</name>
</gene>
<name>A0A5C5CP73_9HYPH</name>
<dbReference type="EMBL" id="VEWK01000004">
    <property type="protein sequence ID" value="TNV12791.1"/>
    <property type="molecule type" value="Genomic_DNA"/>
</dbReference>
<dbReference type="Proteomes" id="UP000553980">
    <property type="component" value="Unassembled WGS sequence"/>
</dbReference>
<evidence type="ECO:0000313" key="2">
    <source>
        <dbReference type="EMBL" id="MBB4093838.1"/>
    </source>
</evidence>